<dbReference type="Gene3D" id="2.60.40.10">
    <property type="entry name" value="Immunoglobulins"/>
    <property type="match status" value="1"/>
</dbReference>
<dbReference type="GO" id="GO:0005789">
    <property type="term" value="C:endoplasmic reticulum membrane"/>
    <property type="evidence" value="ECO:0007669"/>
    <property type="project" value="InterPro"/>
</dbReference>
<dbReference type="AlphaFoldDB" id="A0A9D4V1M1"/>
<sequence>MSSRSILEIHGILQQQQEQNQQDGPASLPAARLPTIAAIAKAMLVTRRRLRLTPDNKLFFLYEPGKQVSSAVRIKNTSGSPVAFKFQTNSPKSCFMRPPSGILMPGEAIVATVVKFIEIPESNQEKKSKEKFKIVSLKVKQGTEFTPEIFEERKEFVAVERVLRVAFLDPKGDSPEIDKLKKRLAEAEAAQQASKKIPEDKSQKAVATAAGGGVVDEWKEQQKEKRTTRMYNVNIIILCANIESEMGLLYHGRAKGLGQSRTISGVPQIRLVWLSPEVSLMVLIFLVRREACIPTMYRKVSLLGFRVRVPVLVMISASDSPQFLSFASDGRVGFEMVATIKHWKWK</sequence>
<evidence type="ECO:0000313" key="3">
    <source>
        <dbReference type="EMBL" id="KAI5077352.1"/>
    </source>
</evidence>
<dbReference type="GO" id="GO:0005886">
    <property type="term" value="C:plasma membrane"/>
    <property type="evidence" value="ECO:0007669"/>
    <property type="project" value="TreeGrafter"/>
</dbReference>
<dbReference type="GO" id="GO:0061817">
    <property type="term" value="P:endoplasmic reticulum-plasma membrane tethering"/>
    <property type="evidence" value="ECO:0007669"/>
    <property type="project" value="TreeGrafter"/>
</dbReference>
<dbReference type="PANTHER" id="PTHR10809:SF58">
    <property type="entry name" value="VESICLE-ASSOCIATED PROTEIN 4-2"/>
    <property type="match status" value="1"/>
</dbReference>
<protein>
    <recommendedName>
        <fullName evidence="2">MSP domain-containing protein</fullName>
    </recommendedName>
</protein>
<feature type="domain" description="MSP" evidence="2">
    <location>
        <begin position="49"/>
        <end position="168"/>
    </location>
</feature>
<dbReference type="InterPro" id="IPR000535">
    <property type="entry name" value="MSP_dom"/>
</dbReference>
<comment type="caution">
    <text evidence="3">The sequence shown here is derived from an EMBL/GenBank/DDBJ whole genome shotgun (WGS) entry which is preliminary data.</text>
</comment>
<dbReference type="EMBL" id="JABFUD020000007">
    <property type="protein sequence ID" value="KAI5077352.1"/>
    <property type="molecule type" value="Genomic_DNA"/>
</dbReference>
<dbReference type="GO" id="GO:0090158">
    <property type="term" value="P:endoplasmic reticulum membrane organization"/>
    <property type="evidence" value="ECO:0007669"/>
    <property type="project" value="TreeGrafter"/>
</dbReference>
<dbReference type="InterPro" id="IPR016763">
    <property type="entry name" value="VAP"/>
</dbReference>
<evidence type="ECO:0000256" key="1">
    <source>
        <dbReference type="ARBA" id="ARBA00008932"/>
    </source>
</evidence>
<proteinExistence type="inferred from homology"/>
<comment type="similarity">
    <text evidence="1">Belongs to the VAMP-associated protein (VAP) (TC 9.B.17) family.</text>
</comment>
<dbReference type="Pfam" id="PF00635">
    <property type="entry name" value="Motile_Sperm"/>
    <property type="match status" value="1"/>
</dbReference>
<name>A0A9D4V1M1_ADICA</name>
<dbReference type="SUPFAM" id="SSF49354">
    <property type="entry name" value="PapD-like"/>
    <property type="match status" value="1"/>
</dbReference>
<gene>
    <name evidence="3" type="ORF">GOP47_0007176</name>
</gene>
<dbReference type="Proteomes" id="UP000886520">
    <property type="component" value="Chromosome 7"/>
</dbReference>
<evidence type="ECO:0000259" key="2">
    <source>
        <dbReference type="PROSITE" id="PS50202"/>
    </source>
</evidence>
<dbReference type="PANTHER" id="PTHR10809">
    <property type="entry name" value="VESICLE-ASSOCIATED MEMBRANE PROTEIN-ASSOCIATED PROTEIN"/>
    <property type="match status" value="1"/>
</dbReference>
<dbReference type="InterPro" id="IPR008962">
    <property type="entry name" value="PapD-like_sf"/>
</dbReference>
<accession>A0A9D4V1M1</accession>
<reference evidence="3" key="1">
    <citation type="submission" date="2021-01" db="EMBL/GenBank/DDBJ databases">
        <title>Adiantum capillus-veneris genome.</title>
        <authorList>
            <person name="Fang Y."/>
            <person name="Liao Q."/>
        </authorList>
    </citation>
    <scope>NUCLEOTIDE SEQUENCE</scope>
    <source>
        <strain evidence="3">H3</strain>
        <tissue evidence="3">Leaf</tissue>
    </source>
</reference>
<dbReference type="OrthoDB" id="845153at2759"/>
<organism evidence="3 4">
    <name type="scientific">Adiantum capillus-veneris</name>
    <name type="common">Maidenhair fern</name>
    <dbReference type="NCBI Taxonomy" id="13818"/>
    <lineage>
        <taxon>Eukaryota</taxon>
        <taxon>Viridiplantae</taxon>
        <taxon>Streptophyta</taxon>
        <taxon>Embryophyta</taxon>
        <taxon>Tracheophyta</taxon>
        <taxon>Polypodiopsida</taxon>
        <taxon>Polypodiidae</taxon>
        <taxon>Polypodiales</taxon>
        <taxon>Pteridineae</taxon>
        <taxon>Pteridaceae</taxon>
        <taxon>Vittarioideae</taxon>
        <taxon>Adiantum</taxon>
    </lineage>
</organism>
<evidence type="ECO:0000313" key="4">
    <source>
        <dbReference type="Proteomes" id="UP000886520"/>
    </source>
</evidence>
<dbReference type="PROSITE" id="PS50202">
    <property type="entry name" value="MSP"/>
    <property type="match status" value="1"/>
</dbReference>
<keyword evidence="4" id="KW-1185">Reference proteome</keyword>
<dbReference type="InterPro" id="IPR013783">
    <property type="entry name" value="Ig-like_fold"/>
</dbReference>